<evidence type="ECO:0000256" key="2">
    <source>
        <dbReference type="ARBA" id="ARBA00022517"/>
    </source>
</evidence>
<feature type="binding site" evidence="10">
    <location>
        <position position="294"/>
    </location>
    <ligand>
        <name>Zn(2+)</name>
        <dbReference type="ChEBI" id="CHEBI:29105"/>
    </ligand>
</feature>
<protein>
    <recommendedName>
        <fullName evidence="10">Small ribosomal subunit biogenesis GTPase RsgA</fullName>
        <ecNumber evidence="10">3.6.1.-</ecNumber>
    </recommendedName>
</protein>
<dbReference type="AlphaFoldDB" id="S0G2A9"/>
<feature type="binding site" evidence="10">
    <location>
        <begin position="154"/>
        <end position="157"/>
    </location>
    <ligand>
        <name>GTP</name>
        <dbReference type="ChEBI" id="CHEBI:37565"/>
    </ligand>
</feature>
<comment type="caution">
    <text evidence="13">The sequence shown here is derived from an EMBL/GenBank/DDBJ whole genome shotgun (WGS) entry which is preliminary data.</text>
</comment>
<keyword evidence="6 10" id="KW-0378">Hydrolase</keyword>
<dbReference type="GO" id="GO:0003924">
    <property type="term" value="F:GTPase activity"/>
    <property type="evidence" value="ECO:0007669"/>
    <property type="project" value="UniProtKB-UniRule"/>
</dbReference>
<evidence type="ECO:0000256" key="10">
    <source>
        <dbReference type="HAMAP-Rule" id="MF_01820"/>
    </source>
</evidence>
<evidence type="ECO:0000313" key="14">
    <source>
        <dbReference type="Proteomes" id="UP000014216"/>
    </source>
</evidence>
<evidence type="ECO:0000256" key="4">
    <source>
        <dbReference type="ARBA" id="ARBA00022730"/>
    </source>
</evidence>
<evidence type="ECO:0000313" key="13">
    <source>
        <dbReference type="EMBL" id="EMS81055.1"/>
    </source>
</evidence>
<dbReference type="GO" id="GO:0019843">
    <property type="term" value="F:rRNA binding"/>
    <property type="evidence" value="ECO:0007669"/>
    <property type="project" value="UniProtKB-KW"/>
</dbReference>
<evidence type="ECO:0000259" key="11">
    <source>
        <dbReference type="PROSITE" id="PS50936"/>
    </source>
</evidence>
<dbReference type="InterPro" id="IPR010914">
    <property type="entry name" value="RsgA_GTPase_dom"/>
</dbReference>
<comment type="function">
    <text evidence="10">One of several proteins that assist in the late maturation steps of the functional core of the 30S ribosomal subunit. Helps release RbfA from mature subunits. May play a role in the assembly of ribosomal proteins into the subunit. Circularly permuted GTPase that catalyzes slow GTP hydrolysis, GTPase activity is stimulated by the 30S ribosomal subunit.</text>
</comment>
<keyword evidence="1 10" id="KW-0963">Cytoplasm</keyword>
<keyword evidence="2 10" id="KW-0690">Ribosome biogenesis</keyword>
<comment type="subunit">
    <text evidence="10">Monomer. Associates with 30S ribosomal subunit, binds 16S rRNA.</text>
</comment>
<dbReference type="RefSeq" id="WP_006963696.1">
    <property type="nucleotide sequence ID" value="NZ_APJX01000001.1"/>
</dbReference>
<dbReference type="GO" id="GO:0042274">
    <property type="term" value="P:ribosomal small subunit biogenesis"/>
    <property type="evidence" value="ECO:0007669"/>
    <property type="project" value="UniProtKB-UniRule"/>
</dbReference>
<evidence type="ECO:0000256" key="8">
    <source>
        <dbReference type="ARBA" id="ARBA00022884"/>
    </source>
</evidence>
<organism evidence="13 14">
    <name type="scientific">Desulfotignum phosphitoxidans DSM 13687</name>
    <dbReference type="NCBI Taxonomy" id="1286635"/>
    <lineage>
        <taxon>Bacteria</taxon>
        <taxon>Pseudomonadati</taxon>
        <taxon>Thermodesulfobacteriota</taxon>
        <taxon>Desulfobacteria</taxon>
        <taxon>Desulfobacterales</taxon>
        <taxon>Desulfobacteraceae</taxon>
        <taxon>Desulfotignum</taxon>
    </lineage>
</organism>
<dbReference type="Gene3D" id="3.40.50.300">
    <property type="entry name" value="P-loop containing nucleotide triphosphate hydrolases"/>
    <property type="match status" value="1"/>
</dbReference>
<keyword evidence="4 10" id="KW-0699">rRNA-binding</keyword>
<feature type="binding site" evidence="10">
    <location>
        <begin position="208"/>
        <end position="216"/>
    </location>
    <ligand>
        <name>GTP</name>
        <dbReference type="ChEBI" id="CHEBI:37565"/>
    </ligand>
</feature>
<dbReference type="OrthoDB" id="9809485at2"/>
<dbReference type="InterPro" id="IPR004881">
    <property type="entry name" value="Ribosome_biogen_GTPase_RsgA"/>
</dbReference>
<dbReference type="PROSITE" id="PS51721">
    <property type="entry name" value="G_CP"/>
    <property type="match status" value="1"/>
</dbReference>
<reference evidence="13 14" key="1">
    <citation type="journal article" date="2013" name="Genome Announc.">
        <title>Draft Genome Sequence of Desulfotignum phosphitoxidans DSM 13687 Strain FiPS-3.</title>
        <authorList>
            <person name="Poehlein A."/>
            <person name="Daniel R."/>
            <person name="Simeonova D.D."/>
        </authorList>
    </citation>
    <scope>NUCLEOTIDE SEQUENCE [LARGE SCALE GENOMIC DNA]</scope>
    <source>
        <strain evidence="13 14">DSM 13687</strain>
    </source>
</reference>
<sequence>MITNLQTLEKLGFEKWFQDHVDPERSAEFEIARVIVVHKDRYTITSGLDDVPAELVGKLLFSAASAVDYPAVGDWVLVKLYDGNTFAVIHEIIQRKSLLKRKTPGKKIEFQLIAANIDAAFIVQSLDHNFNLRRLERYLVMVNESNIRPVVLLSKSDLLTSDKIAGRIGQIHEIMPQLQVLPFSSNNESGLEHVKDLLKPGLTFCLLGSSGVGKTTLLNHLIGESVFKTKTVREKDSKGRHATTSRQLITLAGGAMVVDTPGMRELENFSVETGLDETFAEITALAGKCRFNDCSHTREQGCAVLAAVTEGTLSEKRYQNYMKMIRESIFNDMSYVEKRQKDKQFAKHCKTVMTHRKRQKTF</sequence>
<evidence type="ECO:0000259" key="12">
    <source>
        <dbReference type="PROSITE" id="PS51721"/>
    </source>
</evidence>
<evidence type="ECO:0000256" key="6">
    <source>
        <dbReference type="ARBA" id="ARBA00022801"/>
    </source>
</evidence>
<comment type="cofactor">
    <cofactor evidence="10">
        <name>Zn(2+)</name>
        <dbReference type="ChEBI" id="CHEBI:29105"/>
    </cofactor>
    <text evidence="10">Binds 1 zinc ion per subunit.</text>
</comment>
<name>S0G2A9_9BACT</name>
<dbReference type="PANTHER" id="PTHR32120">
    <property type="entry name" value="SMALL RIBOSOMAL SUBUNIT BIOGENESIS GTPASE RSGA"/>
    <property type="match status" value="1"/>
</dbReference>
<dbReference type="PROSITE" id="PS50936">
    <property type="entry name" value="ENGC_GTPASE"/>
    <property type="match status" value="1"/>
</dbReference>
<comment type="similarity">
    <text evidence="10">Belongs to the TRAFAC class YlqF/YawG GTPase family. RsgA subfamily.</text>
</comment>
<keyword evidence="14" id="KW-1185">Reference proteome</keyword>
<dbReference type="GO" id="GO:0005525">
    <property type="term" value="F:GTP binding"/>
    <property type="evidence" value="ECO:0007669"/>
    <property type="project" value="UniProtKB-UniRule"/>
</dbReference>
<evidence type="ECO:0000256" key="7">
    <source>
        <dbReference type="ARBA" id="ARBA00022833"/>
    </source>
</evidence>
<dbReference type="GO" id="GO:0046872">
    <property type="term" value="F:metal ion binding"/>
    <property type="evidence" value="ECO:0007669"/>
    <property type="project" value="UniProtKB-KW"/>
</dbReference>
<dbReference type="Proteomes" id="UP000014216">
    <property type="component" value="Unassembled WGS sequence"/>
</dbReference>
<dbReference type="EC" id="3.6.1.-" evidence="10"/>
<dbReference type="CDD" id="cd01854">
    <property type="entry name" value="YjeQ_EngC"/>
    <property type="match status" value="1"/>
</dbReference>
<keyword evidence="3 10" id="KW-0479">Metal-binding</keyword>
<keyword evidence="8 10" id="KW-0694">RNA-binding</keyword>
<dbReference type="SUPFAM" id="SSF52540">
    <property type="entry name" value="P-loop containing nucleoside triphosphate hydrolases"/>
    <property type="match status" value="1"/>
</dbReference>
<keyword evidence="7 10" id="KW-0862">Zinc</keyword>
<dbReference type="PATRIC" id="fig|1286635.3.peg.209"/>
<feature type="binding site" evidence="10">
    <location>
        <position position="289"/>
    </location>
    <ligand>
        <name>Zn(2+)</name>
        <dbReference type="ChEBI" id="CHEBI:29105"/>
    </ligand>
</feature>
<evidence type="ECO:0000256" key="3">
    <source>
        <dbReference type="ARBA" id="ARBA00022723"/>
    </source>
</evidence>
<accession>S0G2A9</accession>
<evidence type="ECO:0000256" key="5">
    <source>
        <dbReference type="ARBA" id="ARBA00022741"/>
    </source>
</evidence>
<evidence type="ECO:0000256" key="1">
    <source>
        <dbReference type="ARBA" id="ARBA00022490"/>
    </source>
</evidence>
<comment type="subcellular location">
    <subcellularLocation>
        <location evidence="10">Cytoplasm</location>
    </subcellularLocation>
</comment>
<dbReference type="EMBL" id="APJX01000001">
    <property type="protein sequence ID" value="EMS81055.1"/>
    <property type="molecule type" value="Genomic_DNA"/>
</dbReference>
<dbReference type="InterPro" id="IPR030378">
    <property type="entry name" value="G_CP_dom"/>
</dbReference>
<feature type="domain" description="CP-type G" evidence="12">
    <location>
        <begin position="106"/>
        <end position="266"/>
    </location>
</feature>
<proteinExistence type="inferred from homology"/>
<dbReference type="NCBIfam" id="TIGR00157">
    <property type="entry name" value="ribosome small subunit-dependent GTPase A"/>
    <property type="match status" value="1"/>
</dbReference>
<keyword evidence="9 10" id="KW-0342">GTP-binding</keyword>
<dbReference type="Pfam" id="PF03193">
    <property type="entry name" value="RsgA_GTPase"/>
    <property type="match status" value="1"/>
</dbReference>
<dbReference type="Gene3D" id="1.10.40.50">
    <property type="entry name" value="Probable gtpase engc, domain 3"/>
    <property type="match status" value="1"/>
</dbReference>
<feature type="binding site" evidence="10">
    <location>
        <position position="302"/>
    </location>
    <ligand>
        <name>Zn(2+)</name>
        <dbReference type="ChEBI" id="CHEBI:29105"/>
    </ligand>
</feature>
<dbReference type="InterPro" id="IPR027417">
    <property type="entry name" value="P-loop_NTPase"/>
</dbReference>
<dbReference type="GO" id="GO:0005737">
    <property type="term" value="C:cytoplasm"/>
    <property type="evidence" value="ECO:0007669"/>
    <property type="project" value="UniProtKB-SubCell"/>
</dbReference>
<evidence type="ECO:0000256" key="9">
    <source>
        <dbReference type="ARBA" id="ARBA00023134"/>
    </source>
</evidence>
<feature type="binding site" evidence="10">
    <location>
        <position position="296"/>
    </location>
    <ligand>
        <name>Zn(2+)</name>
        <dbReference type="ChEBI" id="CHEBI:29105"/>
    </ligand>
</feature>
<feature type="domain" description="EngC GTPase" evidence="11">
    <location>
        <begin position="115"/>
        <end position="264"/>
    </location>
</feature>
<dbReference type="PANTHER" id="PTHR32120:SF10">
    <property type="entry name" value="SMALL RIBOSOMAL SUBUNIT BIOGENESIS GTPASE RSGA"/>
    <property type="match status" value="1"/>
</dbReference>
<dbReference type="HAMAP" id="MF_01820">
    <property type="entry name" value="GTPase_RsgA"/>
    <property type="match status" value="1"/>
</dbReference>
<gene>
    <name evidence="10 13" type="primary">rsgA</name>
    <name evidence="13" type="ORF">Dpo_1c01860</name>
</gene>
<keyword evidence="5 10" id="KW-0547">Nucleotide-binding</keyword>